<proteinExistence type="inferred from homology"/>
<evidence type="ECO:0000259" key="8">
    <source>
        <dbReference type="Pfam" id="PF01743"/>
    </source>
</evidence>
<protein>
    <submittedName>
        <fullName evidence="9">tRNA nucleotidyltransferase</fullName>
    </submittedName>
</protein>
<comment type="similarity">
    <text evidence="7">Belongs to the tRNA nucleotidyltransferase/poly(A) polymerase family.</text>
</comment>
<dbReference type="CDD" id="cd05398">
    <property type="entry name" value="NT_ClassII-CCAase"/>
    <property type="match status" value="1"/>
</dbReference>
<keyword evidence="4" id="KW-0548">Nucleotidyltransferase</keyword>
<dbReference type="SUPFAM" id="SSF81891">
    <property type="entry name" value="Poly A polymerase C-terminal region-like"/>
    <property type="match status" value="1"/>
</dbReference>
<evidence type="ECO:0000256" key="7">
    <source>
        <dbReference type="RuleBase" id="RU003953"/>
    </source>
</evidence>
<keyword evidence="2 7" id="KW-0808">Transferase</keyword>
<dbReference type="PANTHER" id="PTHR46173:SF1">
    <property type="entry name" value="CCA TRNA NUCLEOTIDYLTRANSFERASE 1, MITOCHONDRIAL"/>
    <property type="match status" value="1"/>
</dbReference>
<dbReference type="Proteomes" id="UP000019109">
    <property type="component" value="Unassembled WGS sequence"/>
</dbReference>
<dbReference type="GO" id="GO:0046872">
    <property type="term" value="F:metal ion binding"/>
    <property type="evidence" value="ECO:0007669"/>
    <property type="project" value="UniProtKB-KW"/>
</dbReference>
<dbReference type="SUPFAM" id="SSF81301">
    <property type="entry name" value="Nucleotidyltransferase"/>
    <property type="match status" value="1"/>
</dbReference>
<dbReference type="GO" id="GO:0008033">
    <property type="term" value="P:tRNA processing"/>
    <property type="evidence" value="ECO:0007669"/>
    <property type="project" value="UniProtKB-KW"/>
</dbReference>
<dbReference type="GO" id="GO:0016779">
    <property type="term" value="F:nucleotidyltransferase activity"/>
    <property type="evidence" value="ECO:0007669"/>
    <property type="project" value="UniProtKB-KW"/>
</dbReference>
<gene>
    <name evidence="9" type="ORF">JCM21531_458</name>
</gene>
<comment type="cofactor">
    <cofactor evidence="1">
        <name>Mg(2+)</name>
        <dbReference type="ChEBI" id="CHEBI:18420"/>
    </cofactor>
</comment>
<dbReference type="EMBL" id="BAVR01000004">
    <property type="protein sequence ID" value="GAE87112.1"/>
    <property type="molecule type" value="Genomic_DNA"/>
</dbReference>
<name>W4V1X3_9FIRM</name>
<keyword evidence="6" id="KW-0460">Magnesium</keyword>
<organism evidence="9 10">
    <name type="scientific">Acetivibrio straminisolvens JCM 21531</name>
    <dbReference type="NCBI Taxonomy" id="1294263"/>
    <lineage>
        <taxon>Bacteria</taxon>
        <taxon>Bacillati</taxon>
        <taxon>Bacillota</taxon>
        <taxon>Clostridia</taxon>
        <taxon>Eubacteriales</taxon>
        <taxon>Oscillospiraceae</taxon>
        <taxon>Acetivibrio</taxon>
    </lineage>
</organism>
<dbReference type="Gene3D" id="1.10.3090.10">
    <property type="entry name" value="cca-adding enzyme, domain 2"/>
    <property type="match status" value="1"/>
</dbReference>
<feature type="domain" description="Poly A polymerase head" evidence="8">
    <location>
        <begin position="27"/>
        <end position="137"/>
    </location>
</feature>
<reference evidence="9" key="1">
    <citation type="journal article" date="2014" name="Genome Announc.">
        <title>Draft Genome Sequence of Clostridium straminisolvens Strain JCM 21531T, Isolated from a Cellulose-Degrading Bacterial Community.</title>
        <authorList>
            <person name="Yuki M."/>
            <person name="Oshima K."/>
            <person name="Suda W."/>
            <person name="Sakamoto M."/>
            <person name="Kitamura K."/>
            <person name="Iida T."/>
            <person name="Hattori M."/>
            <person name="Ohkuma M."/>
        </authorList>
    </citation>
    <scope>NUCLEOTIDE SEQUENCE [LARGE SCALE GENOMIC DNA]</scope>
    <source>
        <strain evidence="9">JCM 21531</strain>
    </source>
</reference>
<keyword evidence="5" id="KW-0479">Metal-binding</keyword>
<evidence type="ECO:0000256" key="1">
    <source>
        <dbReference type="ARBA" id="ARBA00001946"/>
    </source>
</evidence>
<comment type="caution">
    <text evidence="9">The sequence shown here is derived from an EMBL/GenBank/DDBJ whole genome shotgun (WGS) entry which is preliminary data.</text>
</comment>
<dbReference type="Pfam" id="PF01743">
    <property type="entry name" value="PolyA_pol"/>
    <property type="match status" value="1"/>
</dbReference>
<evidence type="ECO:0000313" key="9">
    <source>
        <dbReference type="EMBL" id="GAE87112.1"/>
    </source>
</evidence>
<evidence type="ECO:0000256" key="2">
    <source>
        <dbReference type="ARBA" id="ARBA00022679"/>
    </source>
</evidence>
<dbReference type="Gene3D" id="3.30.460.10">
    <property type="entry name" value="Beta Polymerase, domain 2"/>
    <property type="match status" value="1"/>
</dbReference>
<dbReference type="InterPro" id="IPR043519">
    <property type="entry name" value="NT_sf"/>
</dbReference>
<dbReference type="InterPro" id="IPR050264">
    <property type="entry name" value="Bact_CCA-adding_enz_type3_sf"/>
</dbReference>
<evidence type="ECO:0000313" key="10">
    <source>
        <dbReference type="Proteomes" id="UP000019109"/>
    </source>
</evidence>
<keyword evidence="7" id="KW-0694">RNA-binding</keyword>
<dbReference type="AlphaFoldDB" id="W4V1X3"/>
<dbReference type="InterPro" id="IPR002646">
    <property type="entry name" value="PolA_pol_head_dom"/>
</dbReference>
<evidence type="ECO:0000256" key="5">
    <source>
        <dbReference type="ARBA" id="ARBA00022723"/>
    </source>
</evidence>
<dbReference type="STRING" id="1294263.JCM21531_458"/>
<dbReference type="PANTHER" id="PTHR46173">
    <property type="entry name" value="CCA TRNA NUCLEOTIDYLTRANSFERASE 1, MITOCHONDRIAL"/>
    <property type="match status" value="1"/>
</dbReference>
<dbReference type="GO" id="GO:0000049">
    <property type="term" value="F:tRNA binding"/>
    <property type="evidence" value="ECO:0007669"/>
    <property type="project" value="TreeGrafter"/>
</dbReference>
<keyword evidence="3" id="KW-0819">tRNA processing</keyword>
<evidence type="ECO:0000256" key="3">
    <source>
        <dbReference type="ARBA" id="ARBA00022694"/>
    </source>
</evidence>
<accession>W4V1X3</accession>
<evidence type="ECO:0000256" key="6">
    <source>
        <dbReference type="ARBA" id="ARBA00022842"/>
    </source>
</evidence>
<sequence>MNSKSEINMPKDVEYIIDTLNKKGFKAYIVGGCVRDVLLGKQPSDWDIATDAQPEDVKLMFGKIIETGIKHGTVTAVINGCNYEITSFRAPSSVKTATIKEDLGFRDFTINAIAYHPKEGIIDPFSGIQDMKRSIIRAVVSAEDRFREDPLRMLRAIRLNSTLGFEIDSAVLLTIKENCRLIQRISRRESGMNCQKY</sequence>
<evidence type="ECO:0000256" key="4">
    <source>
        <dbReference type="ARBA" id="ARBA00022695"/>
    </source>
</evidence>
<keyword evidence="10" id="KW-1185">Reference proteome</keyword>